<dbReference type="SUPFAM" id="SSF49373">
    <property type="entry name" value="Invasin/intimin cell-adhesion fragments"/>
    <property type="match status" value="1"/>
</dbReference>
<organism evidence="1">
    <name type="scientific">Caldilineaceae bacterium SB0664_bin_27</name>
    <dbReference type="NCBI Taxonomy" id="2605260"/>
    <lineage>
        <taxon>Bacteria</taxon>
        <taxon>Bacillati</taxon>
        <taxon>Chloroflexota</taxon>
        <taxon>Caldilineae</taxon>
        <taxon>Caldilineales</taxon>
        <taxon>Caldilineaceae</taxon>
    </lineage>
</organism>
<sequence>MLRKIRLAAVGLLLLILALLAADFIQSLVRLNKVVIEGEFNKEKVVSDGEDSIILTVRVTENGQPRVNDTLQAWLEPGNGLMIPEWSYTDENGEVEITFTPNPATAYDIKTDSIINVIDINIGRWLEVDKSFSIEVPVEIPLSSD</sequence>
<protein>
    <submittedName>
        <fullName evidence="1">Uncharacterized protein</fullName>
    </submittedName>
</protein>
<dbReference type="InterPro" id="IPR008964">
    <property type="entry name" value="Invasin/intimin_cell_adhesion"/>
</dbReference>
<name>A0A6B0YSJ7_9CHLR</name>
<accession>A0A6B0YSJ7</accession>
<dbReference type="InterPro" id="IPR013783">
    <property type="entry name" value="Ig-like_fold"/>
</dbReference>
<dbReference type="Gene3D" id="2.60.40.10">
    <property type="entry name" value="Immunoglobulins"/>
    <property type="match status" value="1"/>
</dbReference>
<proteinExistence type="predicted"/>
<evidence type="ECO:0000313" key="1">
    <source>
        <dbReference type="EMBL" id="MXY94074.1"/>
    </source>
</evidence>
<dbReference type="AlphaFoldDB" id="A0A6B0YSJ7"/>
<gene>
    <name evidence="1" type="ORF">F4Y42_11590</name>
</gene>
<reference evidence="1" key="1">
    <citation type="submission" date="2019-09" db="EMBL/GenBank/DDBJ databases">
        <title>Characterisation of the sponge microbiome using genome-centric metagenomics.</title>
        <authorList>
            <person name="Engelberts J.P."/>
            <person name="Robbins S.J."/>
            <person name="De Goeij J.M."/>
            <person name="Aranda M."/>
            <person name="Bell S.C."/>
            <person name="Webster N.S."/>
        </authorList>
    </citation>
    <scope>NUCLEOTIDE SEQUENCE</scope>
    <source>
        <strain evidence="1">SB0664_bin_27</strain>
    </source>
</reference>
<comment type="caution">
    <text evidence="1">The sequence shown here is derived from an EMBL/GenBank/DDBJ whole genome shotgun (WGS) entry which is preliminary data.</text>
</comment>
<dbReference type="EMBL" id="VXRG01000097">
    <property type="protein sequence ID" value="MXY94074.1"/>
    <property type="molecule type" value="Genomic_DNA"/>
</dbReference>